<protein>
    <submittedName>
        <fullName evidence="2">Uncharacterized protein</fullName>
    </submittedName>
</protein>
<dbReference type="RefSeq" id="XP_068363395.1">
    <property type="nucleotide sequence ID" value="XM_068491794.1"/>
</dbReference>
<keyword evidence="3" id="KW-1185">Reference proteome</keyword>
<accession>A0A1J4KGB8</accession>
<dbReference type="EMBL" id="MLAK01000616">
    <property type="protein sequence ID" value="OHT10259.1"/>
    <property type="molecule type" value="Genomic_DNA"/>
</dbReference>
<gene>
    <name evidence="2" type="ORF">TRFO_04271</name>
</gene>
<dbReference type="VEuPathDB" id="TrichDB:TRFO_04271"/>
<sequence>MKHKNAKMLSKRKQNELHQIRSYIFYNPPQVQLNECGKDGSIISTYIFASLNDARNSPNLASFHKTEIERIIALEADQSYNEQVNQAEHTNQAEMLNDIQNNGLQQNNMTPNIPENNHQSFTDENLGKPNQSHHDNPQTVYDINADIFDINNIENFIPDFTEETEIYNPYDDLDDTY</sequence>
<proteinExistence type="predicted"/>
<evidence type="ECO:0000313" key="2">
    <source>
        <dbReference type="EMBL" id="OHT10259.1"/>
    </source>
</evidence>
<evidence type="ECO:0000256" key="1">
    <source>
        <dbReference type="SAM" id="MobiDB-lite"/>
    </source>
</evidence>
<reference evidence="2" key="1">
    <citation type="submission" date="2016-10" db="EMBL/GenBank/DDBJ databases">
        <authorList>
            <person name="Benchimol M."/>
            <person name="Almeida L.G."/>
            <person name="Vasconcelos A.T."/>
            <person name="Perreira-Neves A."/>
            <person name="Rosa I.A."/>
            <person name="Tasca T."/>
            <person name="Bogo M.R."/>
            <person name="de Souza W."/>
        </authorList>
    </citation>
    <scope>NUCLEOTIDE SEQUENCE [LARGE SCALE GENOMIC DNA]</scope>
    <source>
        <strain evidence="2">K</strain>
    </source>
</reference>
<name>A0A1J4KGB8_9EUKA</name>
<evidence type="ECO:0000313" key="3">
    <source>
        <dbReference type="Proteomes" id="UP000179807"/>
    </source>
</evidence>
<comment type="caution">
    <text evidence="2">The sequence shown here is derived from an EMBL/GenBank/DDBJ whole genome shotgun (WGS) entry which is preliminary data.</text>
</comment>
<feature type="compositionally biased region" description="Polar residues" evidence="1">
    <location>
        <begin position="106"/>
        <end position="123"/>
    </location>
</feature>
<dbReference type="Proteomes" id="UP000179807">
    <property type="component" value="Unassembled WGS sequence"/>
</dbReference>
<organism evidence="2 3">
    <name type="scientific">Tritrichomonas foetus</name>
    <dbReference type="NCBI Taxonomy" id="1144522"/>
    <lineage>
        <taxon>Eukaryota</taxon>
        <taxon>Metamonada</taxon>
        <taxon>Parabasalia</taxon>
        <taxon>Tritrichomonadida</taxon>
        <taxon>Tritrichomonadidae</taxon>
        <taxon>Tritrichomonas</taxon>
    </lineage>
</organism>
<dbReference type="GeneID" id="94826498"/>
<feature type="region of interest" description="Disordered" evidence="1">
    <location>
        <begin position="106"/>
        <end position="136"/>
    </location>
</feature>
<dbReference type="AlphaFoldDB" id="A0A1J4KGB8"/>